<accession>A0A3N0CS46</accession>
<feature type="compositionally biased region" description="Basic residues" evidence="1">
    <location>
        <begin position="1"/>
        <end position="14"/>
    </location>
</feature>
<dbReference type="AlphaFoldDB" id="A0A3N0CS46"/>
<evidence type="ECO:0000256" key="1">
    <source>
        <dbReference type="SAM" id="MobiDB-lite"/>
    </source>
</evidence>
<protein>
    <submittedName>
        <fullName evidence="2">Uncharacterized protein</fullName>
    </submittedName>
</protein>
<evidence type="ECO:0000313" key="3">
    <source>
        <dbReference type="Proteomes" id="UP000267128"/>
    </source>
</evidence>
<comment type="caution">
    <text evidence="2">The sequence shown here is derived from an EMBL/GenBank/DDBJ whole genome shotgun (WGS) entry which is preliminary data.</text>
</comment>
<reference evidence="2 3" key="1">
    <citation type="submission" date="2018-11" db="EMBL/GenBank/DDBJ databases">
        <authorList>
            <person name="Li F."/>
        </authorList>
    </citation>
    <scope>NUCLEOTIDE SEQUENCE [LARGE SCALE GENOMIC DNA]</scope>
    <source>
        <strain evidence="2 3">Gsoil 097</strain>
    </source>
</reference>
<gene>
    <name evidence="2" type="ORF">EFK50_01160</name>
</gene>
<proteinExistence type="predicted"/>
<dbReference type="RefSeq" id="WP_123225710.1">
    <property type="nucleotide sequence ID" value="NZ_RJSE01000001.1"/>
</dbReference>
<feature type="region of interest" description="Disordered" evidence="1">
    <location>
        <begin position="1"/>
        <end position="22"/>
    </location>
</feature>
<organism evidence="2 3">
    <name type="scientific">Nocardioides marmoriginsengisoli</name>
    <dbReference type="NCBI Taxonomy" id="661483"/>
    <lineage>
        <taxon>Bacteria</taxon>
        <taxon>Bacillati</taxon>
        <taxon>Actinomycetota</taxon>
        <taxon>Actinomycetes</taxon>
        <taxon>Propionibacteriales</taxon>
        <taxon>Nocardioidaceae</taxon>
        <taxon>Nocardioides</taxon>
    </lineage>
</organism>
<dbReference type="Proteomes" id="UP000267128">
    <property type="component" value="Unassembled WGS sequence"/>
</dbReference>
<sequence>MSCTRCGHRTHPRTKPNANPLPKTRAAAWSLTELMETPRLVNLIRKRPDLADRALLGARIAAATLENA</sequence>
<keyword evidence="3" id="KW-1185">Reference proteome</keyword>
<name>A0A3N0CS46_9ACTN</name>
<dbReference type="EMBL" id="RJSE01000001">
    <property type="protein sequence ID" value="RNL66265.1"/>
    <property type="molecule type" value="Genomic_DNA"/>
</dbReference>
<evidence type="ECO:0000313" key="2">
    <source>
        <dbReference type="EMBL" id="RNL66265.1"/>
    </source>
</evidence>